<feature type="region of interest" description="Disordered" evidence="5">
    <location>
        <begin position="1"/>
        <end position="39"/>
    </location>
</feature>
<evidence type="ECO:0000313" key="9">
    <source>
        <dbReference type="EMBL" id="ORY83088.1"/>
    </source>
</evidence>
<evidence type="ECO:0000259" key="7">
    <source>
        <dbReference type="PROSITE" id="PS50009"/>
    </source>
</evidence>
<dbReference type="CDD" id="cd06224">
    <property type="entry name" value="REM"/>
    <property type="match status" value="1"/>
</dbReference>
<evidence type="ECO:0000259" key="6">
    <source>
        <dbReference type="PROSITE" id="PS50002"/>
    </source>
</evidence>
<dbReference type="Proteomes" id="UP000193685">
    <property type="component" value="Unassembled WGS sequence"/>
</dbReference>
<protein>
    <submittedName>
        <fullName evidence="9">Ras guanine nucleotide exchange factor domain-containing protein</fullName>
    </submittedName>
</protein>
<dbReference type="STRING" id="56484.A0A1Y2FGL7"/>
<dbReference type="Pfam" id="PF14604">
    <property type="entry name" value="SH3_9"/>
    <property type="match status" value="1"/>
</dbReference>
<dbReference type="Pfam" id="PF00617">
    <property type="entry name" value="RasGEF"/>
    <property type="match status" value="1"/>
</dbReference>
<dbReference type="RefSeq" id="XP_040725669.1">
    <property type="nucleotide sequence ID" value="XM_040866881.1"/>
</dbReference>
<dbReference type="PROSITE" id="PS50212">
    <property type="entry name" value="RASGEF_NTER"/>
    <property type="match status" value="1"/>
</dbReference>
<dbReference type="OMA" id="SATICHR"/>
<proteinExistence type="predicted"/>
<evidence type="ECO:0000256" key="3">
    <source>
        <dbReference type="PROSITE-ProRule" id="PRU00168"/>
    </source>
</evidence>
<dbReference type="PROSITE" id="PS50002">
    <property type="entry name" value="SH3"/>
    <property type="match status" value="1"/>
</dbReference>
<reference evidence="9 10" key="1">
    <citation type="submission" date="2016-07" db="EMBL/GenBank/DDBJ databases">
        <title>Pervasive Adenine N6-methylation of Active Genes in Fungi.</title>
        <authorList>
            <consortium name="DOE Joint Genome Institute"/>
            <person name="Mondo S.J."/>
            <person name="Dannebaum R.O."/>
            <person name="Kuo R.C."/>
            <person name="Labutti K."/>
            <person name="Haridas S."/>
            <person name="Kuo A."/>
            <person name="Salamov A."/>
            <person name="Ahrendt S.R."/>
            <person name="Lipzen A."/>
            <person name="Sullivan W."/>
            <person name="Andreopoulos W.B."/>
            <person name="Clum A."/>
            <person name="Lindquist E."/>
            <person name="Daum C."/>
            <person name="Ramamoorthy G.K."/>
            <person name="Gryganskyi A."/>
            <person name="Culley D."/>
            <person name="Magnuson J.K."/>
            <person name="James T.Y."/>
            <person name="O'Malley M.A."/>
            <person name="Stajich J.E."/>
            <person name="Spatafora J.W."/>
            <person name="Visel A."/>
            <person name="Grigoriev I.V."/>
        </authorList>
    </citation>
    <scope>NUCLEOTIDE SEQUENCE [LARGE SCALE GENOMIC DNA]</scope>
    <source>
        <strain evidence="9 10">12-1054</strain>
    </source>
</reference>
<dbReference type="AlphaFoldDB" id="A0A1Y2FGL7"/>
<dbReference type="Gene3D" id="1.10.840.10">
    <property type="entry name" value="Ras guanine-nucleotide exchange factors catalytic domain"/>
    <property type="match status" value="1"/>
</dbReference>
<dbReference type="SMART" id="SM00147">
    <property type="entry name" value="RasGEF"/>
    <property type="match status" value="1"/>
</dbReference>
<feature type="compositionally biased region" description="Polar residues" evidence="5">
    <location>
        <begin position="483"/>
        <end position="502"/>
    </location>
</feature>
<feature type="region of interest" description="Disordered" evidence="5">
    <location>
        <begin position="425"/>
        <end position="453"/>
    </location>
</feature>
<dbReference type="InterPro" id="IPR036964">
    <property type="entry name" value="RASGEF_cat_dom_sf"/>
</dbReference>
<sequence length="1008" mass="109007">MATSVRPLQLRKKDTPIAAFSSNGSITPPASPRSSSGASSLKSASARVACPPLTVYLRALHPYTATPDPNSDAPCLSLQEGSILYVHSVHSSGWADGSLLDGQRGWFPSNYCEPYILSALQDLSGARTALETAICTDNEAKYGAGVADLVASVRGILDRAGCLSRESPLVQTHEHVKRDRKLLLSELSGLANVAKNRASPPGQLGPELLLRSERVVARAGKFVHAVGPLCGLYAAEGAKAASTVPELITTPPVSFDGGVGAGIPELQEVQAGMLSPEPSSQGESQLPTSYSAQIVLNGTHTAFYSFLSAFIGRLQLEQQTQSANTLQDETRGCVQVARSFLAVLESISGHFKHDRQLIVTRDTLYNKISRFVAQSQGLVQVSDGVMFETSKLVASATGIVKAAGDCLARALFVIETQGDFELTPSTHQADVGASLPRDENSSSTLASSCDDRGSKDVQAQVEAMAIPYKLVEPLAPRAEATSVPLTPTFTRDSTNSSSESLASKRQSATSLLDFDAEDFEVATNADGHLTGATLASLIVQLTPQDQAPDPQLTTTFFHTFRLFTKPHTLAILLVSRFAMPAPSPCPENWETRVAIPVRLRVYNVCKHWVECYWRADTDAEALDVLLEFAKGVLSDALPQAGKRLTSLVEGLATLSATGTLTDRPATEGLLRPIMMRGVPHISGGALTDTPIPPPMMSKTQYATLRLALANMTVSEESPSPAATCSLLEFDDLEIARQLTLLESETFCKITPVELIGQEFSKKKGHSLAVHVKAMSAASTDLAGWVADSILAETEQKRRTLVLKHWLKVAERCAQLSNYNTLMAIMSALNSSTIARLKRTWEGLNRNQRGLLDHLRSITDHQRNYALYRARLRQTTTPCLPFLGLYLTDLTFADEGNPNTRPSKLTDRPLINIDKHIKAVKIVFELQKFQVPYRLAPVPELQTYIAACLARIRAGTADHWRRSLILEPRPQGSAMRRESSAASASDADGMSSSGSIRSLKPRLFASWTS</sequence>
<dbReference type="SMART" id="SM00326">
    <property type="entry name" value="SH3"/>
    <property type="match status" value="1"/>
</dbReference>
<evidence type="ECO:0000256" key="1">
    <source>
        <dbReference type="ARBA" id="ARBA00022443"/>
    </source>
</evidence>
<dbReference type="OrthoDB" id="546434at2759"/>
<dbReference type="InterPro" id="IPR036028">
    <property type="entry name" value="SH3-like_dom_sf"/>
</dbReference>
<dbReference type="GeneID" id="63783480"/>
<feature type="compositionally biased region" description="Low complexity" evidence="5">
    <location>
        <begin position="979"/>
        <end position="994"/>
    </location>
</feature>
<gene>
    <name evidence="9" type="ORF">BCR37DRAFT_292795</name>
</gene>
<keyword evidence="2 3" id="KW-0344">Guanine-nucleotide releasing factor</keyword>
<dbReference type="CDD" id="cd00155">
    <property type="entry name" value="RasGEF"/>
    <property type="match status" value="1"/>
</dbReference>
<dbReference type="Gene3D" id="2.30.30.40">
    <property type="entry name" value="SH3 Domains"/>
    <property type="match status" value="1"/>
</dbReference>
<name>A0A1Y2FGL7_PROLT</name>
<organism evidence="9 10">
    <name type="scientific">Protomyces lactucae-debilis</name>
    <dbReference type="NCBI Taxonomy" id="2754530"/>
    <lineage>
        <taxon>Eukaryota</taxon>
        <taxon>Fungi</taxon>
        <taxon>Dikarya</taxon>
        <taxon>Ascomycota</taxon>
        <taxon>Taphrinomycotina</taxon>
        <taxon>Taphrinomycetes</taxon>
        <taxon>Taphrinales</taxon>
        <taxon>Protomycetaceae</taxon>
        <taxon>Protomyces</taxon>
    </lineage>
</organism>
<evidence type="ECO:0000256" key="5">
    <source>
        <dbReference type="SAM" id="MobiDB-lite"/>
    </source>
</evidence>
<dbReference type="GO" id="GO:0007265">
    <property type="term" value="P:Ras protein signal transduction"/>
    <property type="evidence" value="ECO:0007669"/>
    <property type="project" value="TreeGrafter"/>
</dbReference>
<evidence type="ECO:0000259" key="8">
    <source>
        <dbReference type="PROSITE" id="PS50212"/>
    </source>
</evidence>
<dbReference type="InterPro" id="IPR001895">
    <property type="entry name" value="RASGEF_cat_dom"/>
</dbReference>
<dbReference type="SMART" id="SM00229">
    <property type="entry name" value="RasGEFN"/>
    <property type="match status" value="1"/>
</dbReference>
<keyword evidence="1 4" id="KW-0728">SH3 domain</keyword>
<dbReference type="InterPro" id="IPR001452">
    <property type="entry name" value="SH3_domain"/>
</dbReference>
<dbReference type="PANTHER" id="PTHR23113">
    <property type="entry name" value="GUANINE NUCLEOTIDE EXCHANGE FACTOR"/>
    <property type="match status" value="1"/>
</dbReference>
<dbReference type="EMBL" id="MCFI01000008">
    <property type="protein sequence ID" value="ORY83088.1"/>
    <property type="molecule type" value="Genomic_DNA"/>
</dbReference>
<accession>A0A1Y2FGL7</accession>
<feature type="domain" description="SH3" evidence="6">
    <location>
        <begin position="52"/>
        <end position="117"/>
    </location>
</feature>
<feature type="region of interest" description="Disordered" evidence="5">
    <location>
        <begin position="969"/>
        <end position="995"/>
    </location>
</feature>
<dbReference type="InterPro" id="IPR008937">
    <property type="entry name" value="Ras-like_GEF"/>
</dbReference>
<dbReference type="GO" id="GO:0005886">
    <property type="term" value="C:plasma membrane"/>
    <property type="evidence" value="ECO:0007669"/>
    <property type="project" value="TreeGrafter"/>
</dbReference>
<feature type="domain" description="N-terminal Ras-GEF" evidence="8">
    <location>
        <begin position="525"/>
        <end position="652"/>
    </location>
</feature>
<dbReference type="GO" id="GO:0005085">
    <property type="term" value="F:guanyl-nucleotide exchange factor activity"/>
    <property type="evidence" value="ECO:0007669"/>
    <property type="project" value="UniProtKB-KW"/>
</dbReference>
<dbReference type="InterPro" id="IPR023578">
    <property type="entry name" value="Ras_GEF_dom_sf"/>
</dbReference>
<feature type="region of interest" description="Disordered" evidence="5">
    <location>
        <begin position="482"/>
        <end position="502"/>
    </location>
</feature>
<feature type="domain" description="Ras-GEF" evidence="7">
    <location>
        <begin position="730"/>
        <end position="968"/>
    </location>
</feature>
<evidence type="ECO:0000256" key="2">
    <source>
        <dbReference type="ARBA" id="ARBA00022658"/>
    </source>
</evidence>
<dbReference type="InterPro" id="IPR000651">
    <property type="entry name" value="Ras-like_Gua-exchang_fac_N"/>
</dbReference>
<evidence type="ECO:0000256" key="4">
    <source>
        <dbReference type="PROSITE-ProRule" id="PRU00192"/>
    </source>
</evidence>
<evidence type="ECO:0000313" key="10">
    <source>
        <dbReference type="Proteomes" id="UP000193685"/>
    </source>
</evidence>
<dbReference type="SUPFAM" id="SSF50044">
    <property type="entry name" value="SH3-domain"/>
    <property type="match status" value="1"/>
</dbReference>
<dbReference type="Pfam" id="PF00618">
    <property type="entry name" value="RasGEF_N"/>
    <property type="match status" value="1"/>
</dbReference>
<comment type="caution">
    <text evidence="9">The sequence shown here is derived from an EMBL/GenBank/DDBJ whole genome shotgun (WGS) entry which is preliminary data.</text>
</comment>
<dbReference type="Gene3D" id="1.20.870.10">
    <property type="entry name" value="Son of sevenless (SoS) protein Chain: S domain 1"/>
    <property type="match status" value="1"/>
</dbReference>
<dbReference type="SUPFAM" id="SSF48366">
    <property type="entry name" value="Ras GEF"/>
    <property type="match status" value="1"/>
</dbReference>
<keyword evidence="10" id="KW-1185">Reference proteome</keyword>
<dbReference type="PROSITE" id="PS50009">
    <property type="entry name" value="RASGEF_CAT"/>
    <property type="match status" value="1"/>
</dbReference>
<dbReference type="PANTHER" id="PTHR23113:SF354">
    <property type="entry name" value="BUD SITE SELECTION PROTEIN 5"/>
    <property type="match status" value="1"/>
</dbReference>